<evidence type="ECO:0000256" key="4">
    <source>
        <dbReference type="ARBA" id="ARBA00023040"/>
    </source>
</evidence>
<feature type="transmembrane region" description="Helical" evidence="8">
    <location>
        <begin position="185"/>
        <end position="208"/>
    </location>
</feature>
<dbReference type="Proteomes" id="UP000812440">
    <property type="component" value="Chromosome 4"/>
</dbReference>
<dbReference type="GO" id="GO:0004930">
    <property type="term" value="F:G protein-coupled receptor activity"/>
    <property type="evidence" value="ECO:0007669"/>
    <property type="project" value="UniProtKB-KW"/>
</dbReference>
<dbReference type="PROSITE" id="PS50262">
    <property type="entry name" value="G_PROTEIN_RECEP_F1_2"/>
    <property type="match status" value="1"/>
</dbReference>
<dbReference type="InterPro" id="IPR017452">
    <property type="entry name" value="GPCR_Rhodpsn_7TM"/>
</dbReference>
<evidence type="ECO:0000313" key="10">
    <source>
        <dbReference type="EMBL" id="KAG8436610.1"/>
    </source>
</evidence>
<name>A0A8T2IZX1_9PIPI</name>
<keyword evidence="7" id="KW-0807">Transducer</keyword>
<evidence type="ECO:0000256" key="2">
    <source>
        <dbReference type="ARBA" id="ARBA00022692"/>
    </source>
</evidence>
<keyword evidence="6" id="KW-0675">Receptor</keyword>
<proteinExistence type="predicted"/>
<evidence type="ECO:0000256" key="7">
    <source>
        <dbReference type="ARBA" id="ARBA00023224"/>
    </source>
</evidence>
<evidence type="ECO:0000256" key="6">
    <source>
        <dbReference type="ARBA" id="ARBA00023170"/>
    </source>
</evidence>
<dbReference type="PRINTS" id="PR00237">
    <property type="entry name" value="GPCRRHODOPSN"/>
</dbReference>
<dbReference type="Pfam" id="PF00001">
    <property type="entry name" value="7tm_1"/>
    <property type="match status" value="1"/>
</dbReference>
<evidence type="ECO:0000256" key="8">
    <source>
        <dbReference type="SAM" id="Phobius"/>
    </source>
</evidence>
<dbReference type="PANTHER" id="PTHR24240">
    <property type="entry name" value="OPSIN"/>
    <property type="match status" value="1"/>
</dbReference>
<evidence type="ECO:0000256" key="5">
    <source>
        <dbReference type="ARBA" id="ARBA00023136"/>
    </source>
</evidence>
<evidence type="ECO:0000259" key="9">
    <source>
        <dbReference type="PROSITE" id="PS50262"/>
    </source>
</evidence>
<feature type="transmembrane region" description="Helical" evidence="8">
    <location>
        <begin position="20"/>
        <end position="43"/>
    </location>
</feature>
<dbReference type="EMBL" id="JAACNH010000007">
    <property type="protein sequence ID" value="KAG8436610.1"/>
    <property type="molecule type" value="Genomic_DNA"/>
</dbReference>
<accession>A0A8T2IZX1</accession>
<feature type="transmembrane region" description="Helical" evidence="8">
    <location>
        <begin position="274"/>
        <end position="296"/>
    </location>
</feature>
<evidence type="ECO:0000256" key="3">
    <source>
        <dbReference type="ARBA" id="ARBA00022989"/>
    </source>
</evidence>
<dbReference type="Gene3D" id="1.20.1070.10">
    <property type="entry name" value="Rhodopsin 7-helix transmembrane proteins"/>
    <property type="match status" value="1"/>
</dbReference>
<dbReference type="AlphaFoldDB" id="A0A8T2IZX1"/>
<keyword evidence="5 8" id="KW-0472">Membrane</keyword>
<feature type="transmembrane region" description="Helical" evidence="8">
    <location>
        <begin position="243"/>
        <end position="268"/>
    </location>
</feature>
<comment type="subcellular location">
    <subcellularLocation>
        <location evidence="1">Membrane</location>
        <topology evidence="1">Multi-pass membrane protein</topology>
    </subcellularLocation>
</comment>
<feature type="transmembrane region" description="Helical" evidence="8">
    <location>
        <begin position="55"/>
        <end position="72"/>
    </location>
</feature>
<comment type="caution">
    <text evidence="10">The sequence shown here is derived from an EMBL/GenBank/DDBJ whole genome shotgun (WGS) entry which is preliminary data.</text>
</comment>
<evidence type="ECO:0000256" key="1">
    <source>
        <dbReference type="ARBA" id="ARBA00004141"/>
    </source>
</evidence>
<dbReference type="CDD" id="cd15211">
    <property type="entry name" value="7tmA_GPR88-like"/>
    <property type="match status" value="1"/>
</dbReference>
<evidence type="ECO:0000313" key="11">
    <source>
        <dbReference type="Proteomes" id="UP000812440"/>
    </source>
</evidence>
<keyword evidence="2 8" id="KW-0812">Transmembrane</keyword>
<dbReference type="InterPro" id="IPR000276">
    <property type="entry name" value="GPCR_Rhodpsn"/>
</dbReference>
<feature type="transmembrane region" description="Helical" evidence="8">
    <location>
        <begin position="137"/>
        <end position="155"/>
    </location>
</feature>
<feature type="transmembrane region" description="Helical" evidence="8">
    <location>
        <begin position="92"/>
        <end position="117"/>
    </location>
</feature>
<keyword evidence="3 8" id="KW-1133">Transmembrane helix</keyword>
<keyword evidence="11" id="KW-1185">Reference proteome</keyword>
<keyword evidence="4" id="KW-0297">G-protein coupled receptor</keyword>
<dbReference type="SUPFAM" id="SSF81321">
    <property type="entry name" value="Family A G protein-coupled receptor-like"/>
    <property type="match status" value="1"/>
</dbReference>
<feature type="domain" description="G-protein coupled receptors family 1 profile" evidence="9">
    <location>
        <begin position="35"/>
        <end position="294"/>
    </location>
</feature>
<reference evidence="10" key="1">
    <citation type="thesis" date="2020" institute="ProQuest LLC" country="789 East Eisenhower Parkway, Ann Arbor, MI, USA">
        <title>Comparative Genomics and Chromosome Evolution.</title>
        <authorList>
            <person name="Mudd A.B."/>
        </authorList>
    </citation>
    <scope>NUCLEOTIDE SEQUENCE</scope>
    <source>
        <strain evidence="10">Female2</strain>
        <tissue evidence="10">Blood</tissue>
    </source>
</reference>
<dbReference type="InterPro" id="IPR050125">
    <property type="entry name" value="GPCR_opsins"/>
</dbReference>
<dbReference type="GO" id="GO:0016020">
    <property type="term" value="C:membrane"/>
    <property type="evidence" value="ECO:0007669"/>
    <property type="project" value="UniProtKB-SubCell"/>
</dbReference>
<protein>
    <recommendedName>
        <fullName evidence="9">G-protein coupled receptors family 1 profile domain-containing protein</fullName>
    </recommendedName>
</protein>
<organism evidence="10 11">
    <name type="scientific">Hymenochirus boettgeri</name>
    <name type="common">Congo dwarf clawed frog</name>
    <dbReference type="NCBI Taxonomy" id="247094"/>
    <lineage>
        <taxon>Eukaryota</taxon>
        <taxon>Metazoa</taxon>
        <taxon>Chordata</taxon>
        <taxon>Craniata</taxon>
        <taxon>Vertebrata</taxon>
        <taxon>Euteleostomi</taxon>
        <taxon>Amphibia</taxon>
        <taxon>Batrachia</taxon>
        <taxon>Anura</taxon>
        <taxon>Pipoidea</taxon>
        <taxon>Pipidae</taxon>
        <taxon>Pipinae</taxon>
        <taxon>Hymenochirus</taxon>
    </lineage>
</organism>
<sequence>MTNVTSPSVNCEGHVGTKVLVATVYSLFSVSGTLANVLVIYLVCSFKKLKTTSNAFIVNGCVSDLLVCAFWMPQEVILVTTGRVDNHTYRVFMEGVFFLWMTVSLLSHALIALNRFVMITKLPTVYHTVYQKRNTEWMIAMAWVLPLAFLLPWLFGQRPLEISFSCPKLRLYVFLGQEVSITSSYTAILSAVTVLSQTAIVLHCYFCIFRKVQVSLKRVSVLNFQVVHNLPCSFPRKDKRLGLYVLIVCCVFALTTEPFAWSVLYGLFQPLPNGMVTGSWLLFCLLFVLNPFIYTWKNEEFRRSFRAISVSLGNQSRFLILRCSPTPHFCIDGFHGNFLHSTSSSTGWKK</sequence>
<dbReference type="OrthoDB" id="10039923at2759"/>
<gene>
    <name evidence="10" type="ORF">GDO86_007642</name>
</gene>